<reference evidence="5 6" key="1">
    <citation type="journal article" date="2014" name="Nature">
        <title>The genome of Eucalyptus grandis.</title>
        <authorList>
            <person name="Myburg A.A."/>
            <person name="Grattapaglia D."/>
            <person name="Tuskan G.A."/>
            <person name="Hellsten U."/>
            <person name="Hayes R.D."/>
            <person name="Grimwood J."/>
            <person name="Jenkins J."/>
            <person name="Lindquist E."/>
            <person name="Tice H."/>
            <person name="Bauer D."/>
            <person name="Goodstein D.M."/>
            <person name="Dubchak I."/>
            <person name="Poliakov A."/>
            <person name="Mizrachi E."/>
            <person name="Kullan A.R."/>
            <person name="Hussey S.G."/>
            <person name="Pinard D."/>
            <person name="van der Merwe K."/>
            <person name="Singh P."/>
            <person name="van Jaarsveld I."/>
            <person name="Silva-Junior O.B."/>
            <person name="Togawa R.C."/>
            <person name="Pappas M.R."/>
            <person name="Faria D.A."/>
            <person name="Sansaloni C.P."/>
            <person name="Petroli C.D."/>
            <person name="Yang X."/>
            <person name="Ranjan P."/>
            <person name="Tschaplinski T.J."/>
            <person name="Ye C.Y."/>
            <person name="Li T."/>
            <person name="Sterck L."/>
            <person name="Vanneste K."/>
            <person name="Murat F."/>
            <person name="Soler M."/>
            <person name="Clemente H.S."/>
            <person name="Saidi N."/>
            <person name="Cassan-Wang H."/>
            <person name="Dunand C."/>
            <person name="Hefer C.A."/>
            <person name="Bornberg-Bauer E."/>
            <person name="Kersting A.R."/>
            <person name="Vining K."/>
            <person name="Amarasinghe V."/>
            <person name="Ranik M."/>
            <person name="Naithani S."/>
            <person name="Elser J."/>
            <person name="Boyd A.E."/>
            <person name="Liston A."/>
            <person name="Spatafora J.W."/>
            <person name="Dharmwardhana P."/>
            <person name="Raja R."/>
            <person name="Sullivan C."/>
            <person name="Romanel E."/>
            <person name="Alves-Ferreira M."/>
            <person name="Kulheim C."/>
            <person name="Foley W."/>
            <person name="Carocha V."/>
            <person name="Paiva J."/>
            <person name="Kudrna D."/>
            <person name="Brommonschenkel S.H."/>
            <person name="Pasquali G."/>
            <person name="Byrne M."/>
            <person name="Rigault P."/>
            <person name="Tibbits J."/>
            <person name="Spokevicius A."/>
            <person name="Jones R.C."/>
            <person name="Steane D.A."/>
            <person name="Vaillancourt R.E."/>
            <person name="Potts B.M."/>
            <person name="Joubert F."/>
            <person name="Barry K."/>
            <person name="Pappas G.J."/>
            <person name="Strauss S.H."/>
            <person name="Jaiswal P."/>
            <person name="Grima-Pettenati J."/>
            <person name="Salse J."/>
            <person name="Van de Peer Y."/>
            <person name="Rokhsar D.S."/>
            <person name="Schmutz J."/>
        </authorList>
    </citation>
    <scope>NUCLEOTIDE SEQUENCE [LARGE SCALE GENOMIC DNA]</scope>
    <source>
        <strain evidence="6">cv. BRASUZ1</strain>
        <tissue evidence="5">Leaf extractions</tissue>
    </source>
</reference>
<evidence type="ECO:0000256" key="3">
    <source>
        <dbReference type="SAM" id="Phobius"/>
    </source>
</evidence>
<dbReference type="FunFam" id="3.30.430.20:FF:000003">
    <property type="entry name" value="Cysteine-rich RLK (RECEPTOR-like protein kinase) 10"/>
    <property type="match status" value="1"/>
</dbReference>
<evidence type="ECO:0000256" key="1">
    <source>
        <dbReference type="ARBA" id="ARBA00022729"/>
    </source>
</evidence>
<dbReference type="Pfam" id="PF01657">
    <property type="entry name" value="Stress-antifung"/>
    <property type="match status" value="1"/>
</dbReference>
<dbReference type="EMBL" id="MU852208">
    <property type="protein sequence ID" value="KAK2630959.1"/>
    <property type="molecule type" value="Genomic_DNA"/>
</dbReference>
<feature type="transmembrane region" description="Helical" evidence="3">
    <location>
        <begin position="54"/>
        <end position="76"/>
    </location>
</feature>
<dbReference type="PROSITE" id="PS51473">
    <property type="entry name" value="GNK2"/>
    <property type="match status" value="2"/>
</dbReference>
<keyword evidence="6" id="KW-1185">Reference proteome</keyword>
<dbReference type="PANTHER" id="PTHR32099:SF105">
    <property type="entry name" value="CYSTEINE-RICH REPEAT SECRETORY PROTEIN 1"/>
    <property type="match status" value="1"/>
</dbReference>
<dbReference type="Proteomes" id="UP000030711">
    <property type="component" value="Unassembled WGS sequence"/>
</dbReference>
<sequence length="287" mass="32318">MKITVFWTWYCSFCNYLSQDIVVHQIDSPHALLLPIIFCPYSCASPINSSAWQIMSSCFTIFLSLSFSSFFFFVFVQNFSAEAAPTYLKHFCARMSFFTPNSTYESNLNTVLSSLSSNATTSTNGFATATAGQDRPDQAHGLFLCRGDVSISTCSDCVATGKRDVLRRCGLQRVATIWYDECMLRYDNKSFFSSFETKPTYTTPNTTNVTDPTRFVQFLGPTMDKISTRARDGGSGKKFAVEEANLTSLQKLYTLAQCTPDLTPLDCYRWEEFHSGLRRQVRAVPVL</sequence>
<comment type="caution">
    <text evidence="5">The sequence shown here is derived from an EMBL/GenBank/DDBJ whole genome shotgun (WGS) entry which is preliminary data.</text>
</comment>
<dbReference type="CDD" id="cd23509">
    <property type="entry name" value="Gnk2-like"/>
    <property type="match status" value="1"/>
</dbReference>
<feature type="domain" description="Gnk2-homologous" evidence="4">
    <location>
        <begin position="197"/>
        <end position="287"/>
    </location>
</feature>
<keyword evidence="3" id="KW-1133">Transmembrane helix</keyword>
<keyword evidence="1" id="KW-0732">Signal</keyword>
<dbReference type="AlphaFoldDB" id="A0AAD9WGN0"/>
<keyword evidence="3" id="KW-0472">Membrane</keyword>
<dbReference type="InterPro" id="IPR038408">
    <property type="entry name" value="GNK2_sf"/>
</dbReference>
<keyword evidence="3" id="KW-0812">Transmembrane</keyword>
<dbReference type="Gene3D" id="3.30.430.20">
    <property type="entry name" value="Gnk2 domain, C-X8-C-X2-C motif"/>
    <property type="match status" value="2"/>
</dbReference>
<gene>
    <name evidence="5" type="ORF">EUGRSUZ_L03647</name>
</gene>
<evidence type="ECO:0000259" key="4">
    <source>
        <dbReference type="PROSITE" id="PS51473"/>
    </source>
</evidence>
<evidence type="ECO:0000313" key="6">
    <source>
        <dbReference type="Proteomes" id="UP000030711"/>
    </source>
</evidence>
<protein>
    <recommendedName>
        <fullName evidence="4">Gnk2-homologous domain-containing protein</fullName>
    </recommendedName>
</protein>
<evidence type="ECO:0000256" key="2">
    <source>
        <dbReference type="ARBA" id="ARBA00022737"/>
    </source>
</evidence>
<proteinExistence type="predicted"/>
<dbReference type="PANTHER" id="PTHR32099">
    <property type="entry name" value="CYSTEINE-RICH REPEAT SECRETORY PROTEIN"/>
    <property type="match status" value="1"/>
</dbReference>
<evidence type="ECO:0000313" key="5">
    <source>
        <dbReference type="EMBL" id="KAK2630959.1"/>
    </source>
</evidence>
<feature type="domain" description="Gnk2-homologous" evidence="4">
    <location>
        <begin position="86"/>
        <end position="191"/>
    </location>
</feature>
<name>A0AAD9WGN0_EUCGR</name>
<organism evidence="5 6">
    <name type="scientific">Eucalyptus grandis</name>
    <name type="common">Flooded gum</name>
    <dbReference type="NCBI Taxonomy" id="71139"/>
    <lineage>
        <taxon>Eukaryota</taxon>
        <taxon>Viridiplantae</taxon>
        <taxon>Streptophyta</taxon>
        <taxon>Embryophyta</taxon>
        <taxon>Tracheophyta</taxon>
        <taxon>Spermatophyta</taxon>
        <taxon>Magnoliopsida</taxon>
        <taxon>eudicotyledons</taxon>
        <taxon>Gunneridae</taxon>
        <taxon>Pentapetalae</taxon>
        <taxon>rosids</taxon>
        <taxon>malvids</taxon>
        <taxon>Myrtales</taxon>
        <taxon>Myrtaceae</taxon>
        <taxon>Myrtoideae</taxon>
        <taxon>Eucalypteae</taxon>
        <taxon>Eucalyptus</taxon>
    </lineage>
</organism>
<dbReference type="InterPro" id="IPR002902">
    <property type="entry name" value="GNK2"/>
</dbReference>
<keyword evidence="2" id="KW-0677">Repeat</keyword>
<accession>A0AAD9WGN0</accession>